<evidence type="ECO:0000313" key="3">
    <source>
        <dbReference type="Proteomes" id="UP000308365"/>
    </source>
</evidence>
<proteinExistence type="predicted"/>
<feature type="region of interest" description="Disordered" evidence="1">
    <location>
        <begin position="81"/>
        <end position="142"/>
    </location>
</feature>
<dbReference type="Proteomes" id="UP000308365">
    <property type="component" value="Unassembled WGS sequence"/>
</dbReference>
<dbReference type="EMBL" id="RWIC01003478">
    <property type="protein sequence ID" value="TKC33435.1"/>
    <property type="molecule type" value="Genomic_DNA"/>
</dbReference>
<protein>
    <submittedName>
        <fullName evidence="2">Uncharacterized protein</fullName>
    </submittedName>
</protein>
<gene>
    <name evidence="2" type="ORF">EI555_008630</name>
</gene>
<feature type="compositionally biased region" description="Basic and acidic residues" evidence="1">
    <location>
        <begin position="114"/>
        <end position="136"/>
    </location>
</feature>
<accession>A0A4U1EBE0</accession>
<feature type="non-terminal residue" evidence="2">
    <location>
        <position position="142"/>
    </location>
</feature>
<organism evidence="2 3">
    <name type="scientific">Monodon monoceros</name>
    <name type="common">Narwhal</name>
    <name type="synonym">Ceratodon monodon</name>
    <dbReference type="NCBI Taxonomy" id="40151"/>
    <lineage>
        <taxon>Eukaryota</taxon>
        <taxon>Metazoa</taxon>
        <taxon>Chordata</taxon>
        <taxon>Craniata</taxon>
        <taxon>Vertebrata</taxon>
        <taxon>Euteleostomi</taxon>
        <taxon>Mammalia</taxon>
        <taxon>Eutheria</taxon>
        <taxon>Laurasiatheria</taxon>
        <taxon>Artiodactyla</taxon>
        <taxon>Whippomorpha</taxon>
        <taxon>Cetacea</taxon>
        <taxon>Odontoceti</taxon>
        <taxon>Monodontidae</taxon>
        <taxon>Monodon</taxon>
    </lineage>
</organism>
<feature type="region of interest" description="Disordered" evidence="1">
    <location>
        <begin position="1"/>
        <end position="55"/>
    </location>
</feature>
<evidence type="ECO:0000313" key="2">
    <source>
        <dbReference type="EMBL" id="TKC33435.1"/>
    </source>
</evidence>
<sequence>MGGGVACRRTSCGQTSCSPAPTGPTGGLNRSPAMRRTLMHAPTPGRAGAPERGMEGPAYLEPVALCLLAATRVLRTLRGRSRRAVGARGAGRRAGAPRRLWASCPQPASPRPRPGHEHSVKLRPDSAADSFSRSEDLCALQD</sequence>
<name>A0A4U1EBE0_MONMO</name>
<comment type="caution">
    <text evidence="2">The sequence shown here is derived from an EMBL/GenBank/DDBJ whole genome shotgun (WGS) entry which is preliminary data.</text>
</comment>
<dbReference type="AlphaFoldDB" id="A0A4U1EBE0"/>
<reference evidence="3" key="1">
    <citation type="journal article" date="2019" name="IScience">
        <title>Narwhal Genome Reveals Long-Term Low Genetic Diversity despite Current Large Abundance Size.</title>
        <authorList>
            <person name="Westbury M.V."/>
            <person name="Petersen B."/>
            <person name="Garde E."/>
            <person name="Heide-Jorgensen M.P."/>
            <person name="Lorenzen E.D."/>
        </authorList>
    </citation>
    <scope>NUCLEOTIDE SEQUENCE [LARGE SCALE GENOMIC DNA]</scope>
</reference>
<evidence type="ECO:0000256" key="1">
    <source>
        <dbReference type="SAM" id="MobiDB-lite"/>
    </source>
</evidence>